<protein>
    <submittedName>
        <fullName evidence="1">Uncharacterized protein</fullName>
    </submittedName>
</protein>
<evidence type="ECO:0000313" key="2">
    <source>
        <dbReference type="Proteomes" id="UP000053051"/>
    </source>
</evidence>
<dbReference type="Proteomes" id="UP000053051">
    <property type="component" value="Unassembled WGS sequence"/>
</dbReference>
<reference evidence="2" key="2">
    <citation type="submission" date="2016-01" db="EMBL/GenBank/DDBJ databases">
        <title>Diatom-associated endosymboitic cyanobacterium lacks core nitrogen metabolism enzymes.</title>
        <authorList>
            <person name="Hilton J.A."/>
            <person name="Foster R.A."/>
            <person name="Tripp H.J."/>
            <person name="Carter B.J."/>
            <person name="Zehr J.P."/>
            <person name="Villareal T.A."/>
        </authorList>
    </citation>
    <scope>NUCLEOTIDE SEQUENCE [LARGE SCALE GENOMIC DNA]</scope>
    <source>
        <strain evidence="2">HH01</strain>
    </source>
</reference>
<evidence type="ECO:0000313" key="1">
    <source>
        <dbReference type="EMBL" id="CCH66602.1"/>
    </source>
</evidence>
<organism evidence="1 2">
    <name type="scientific">Richelia intracellularis HH01</name>
    <dbReference type="NCBI Taxonomy" id="1165094"/>
    <lineage>
        <taxon>Bacteria</taxon>
        <taxon>Bacillati</taxon>
        <taxon>Cyanobacteriota</taxon>
        <taxon>Cyanophyceae</taxon>
        <taxon>Nostocales</taxon>
        <taxon>Nostocaceae</taxon>
        <taxon>Richelia</taxon>
    </lineage>
</organism>
<sequence length="43" mass="5080">MYLIGNSFGVNLTHDFMFDLFAHYHHPEFCEKNFVNPGQGFKE</sequence>
<name>M1WY03_9NOST</name>
<dbReference type="AlphaFoldDB" id="M1WY03"/>
<keyword evidence="2" id="KW-1185">Reference proteome</keyword>
<gene>
    <name evidence="1" type="ORF">RINTHH_4470</name>
</gene>
<proteinExistence type="predicted"/>
<comment type="caution">
    <text evidence="1">The sequence shown here is derived from an EMBL/GenBank/DDBJ whole genome shotgun (WGS) entry which is preliminary data.</text>
</comment>
<dbReference type="EMBL" id="CAIY01000027">
    <property type="protein sequence ID" value="CCH66602.1"/>
    <property type="molecule type" value="Genomic_DNA"/>
</dbReference>
<reference evidence="1 2" key="1">
    <citation type="submission" date="2012-05" db="EMBL/GenBank/DDBJ databases">
        <authorList>
            <person name="Hilton J."/>
        </authorList>
    </citation>
    <scope>NUCLEOTIDE SEQUENCE [LARGE SCALE GENOMIC DNA]</scope>
    <source>
        <strain evidence="1 2">HH01</strain>
    </source>
</reference>
<accession>M1WY03</accession>